<feature type="chain" id="PRO_5041268960" description="Saposin B-type domain-containing protein" evidence="3">
    <location>
        <begin position="17"/>
        <end position="210"/>
    </location>
</feature>
<evidence type="ECO:0000259" key="4">
    <source>
        <dbReference type="PROSITE" id="PS50015"/>
    </source>
</evidence>
<protein>
    <recommendedName>
        <fullName evidence="4">Saposin B-type domain-containing protein</fullName>
    </recommendedName>
</protein>
<dbReference type="InterPro" id="IPR011001">
    <property type="entry name" value="Saposin-like"/>
</dbReference>
<evidence type="ECO:0000256" key="1">
    <source>
        <dbReference type="ARBA" id="ARBA00023157"/>
    </source>
</evidence>
<dbReference type="Gene3D" id="1.10.225.10">
    <property type="entry name" value="Saposin-like"/>
    <property type="match status" value="1"/>
</dbReference>
<gene>
    <name evidence="5" type="ORF">MSPICULIGERA_LOCUS1889</name>
</gene>
<evidence type="ECO:0000313" key="5">
    <source>
        <dbReference type="EMBL" id="CAJ0561637.1"/>
    </source>
</evidence>
<evidence type="ECO:0000256" key="3">
    <source>
        <dbReference type="SAM" id="SignalP"/>
    </source>
</evidence>
<organism evidence="5 6">
    <name type="scientific">Mesorhabditis spiculigera</name>
    <dbReference type="NCBI Taxonomy" id="96644"/>
    <lineage>
        <taxon>Eukaryota</taxon>
        <taxon>Metazoa</taxon>
        <taxon>Ecdysozoa</taxon>
        <taxon>Nematoda</taxon>
        <taxon>Chromadorea</taxon>
        <taxon>Rhabditida</taxon>
        <taxon>Rhabditina</taxon>
        <taxon>Rhabditomorpha</taxon>
        <taxon>Rhabditoidea</taxon>
        <taxon>Rhabditidae</taxon>
        <taxon>Mesorhabditinae</taxon>
        <taxon>Mesorhabditis</taxon>
    </lineage>
</organism>
<keyword evidence="3" id="KW-0732">Signal</keyword>
<feature type="compositionally biased region" description="Polar residues" evidence="2">
    <location>
        <begin position="144"/>
        <end position="158"/>
    </location>
</feature>
<dbReference type="SUPFAM" id="SSF47862">
    <property type="entry name" value="Saposin"/>
    <property type="match status" value="1"/>
</dbReference>
<sequence>MRSLVAVLLCSASILAYPRYGQYDAVDREIKEKLVAEIVSETLQKKSKSQKEDFEVQGFGCDLCVSTIYSINHNIAQMKASAEDMVKKDCEALFGGDNEAVATCISLMIDKIEEYYEKIEPMIDTKRLCVKIGMCVRKEDEDPITTSTIKPATNPPKTSSSSSSSASSEKSSSSKSSEEKSVVKKLIITPETAQINSIIEKVEKVFSGLF</sequence>
<dbReference type="InterPro" id="IPR008139">
    <property type="entry name" value="SaposinB_dom"/>
</dbReference>
<feature type="domain" description="Saposin B-type" evidence="4">
    <location>
        <begin position="57"/>
        <end position="139"/>
    </location>
</feature>
<comment type="caution">
    <text evidence="5">The sequence shown here is derived from an EMBL/GenBank/DDBJ whole genome shotgun (WGS) entry which is preliminary data.</text>
</comment>
<evidence type="ECO:0000313" key="6">
    <source>
        <dbReference type="Proteomes" id="UP001177023"/>
    </source>
</evidence>
<feature type="signal peptide" evidence="3">
    <location>
        <begin position="1"/>
        <end position="16"/>
    </location>
</feature>
<dbReference type="EMBL" id="CATQJA010000574">
    <property type="protein sequence ID" value="CAJ0561637.1"/>
    <property type="molecule type" value="Genomic_DNA"/>
</dbReference>
<feature type="compositionally biased region" description="Low complexity" evidence="2">
    <location>
        <begin position="159"/>
        <end position="175"/>
    </location>
</feature>
<feature type="region of interest" description="Disordered" evidence="2">
    <location>
        <begin position="143"/>
        <end position="182"/>
    </location>
</feature>
<feature type="non-terminal residue" evidence="5">
    <location>
        <position position="1"/>
    </location>
</feature>
<name>A0AA36C6C1_9BILA</name>
<proteinExistence type="predicted"/>
<accession>A0AA36C6C1</accession>
<keyword evidence="1" id="KW-1015">Disulfide bond</keyword>
<reference evidence="5" key="1">
    <citation type="submission" date="2023-06" db="EMBL/GenBank/DDBJ databases">
        <authorList>
            <person name="Delattre M."/>
        </authorList>
    </citation>
    <scope>NUCLEOTIDE SEQUENCE</scope>
    <source>
        <strain evidence="5">AF72</strain>
    </source>
</reference>
<dbReference type="Proteomes" id="UP001177023">
    <property type="component" value="Unassembled WGS sequence"/>
</dbReference>
<keyword evidence="6" id="KW-1185">Reference proteome</keyword>
<dbReference type="PROSITE" id="PS50015">
    <property type="entry name" value="SAP_B"/>
    <property type="match status" value="1"/>
</dbReference>
<dbReference type="AlphaFoldDB" id="A0AA36C6C1"/>
<evidence type="ECO:0000256" key="2">
    <source>
        <dbReference type="SAM" id="MobiDB-lite"/>
    </source>
</evidence>